<name>A0A183VAB1_TOXCA</name>
<dbReference type="SMART" id="SM00595">
    <property type="entry name" value="MADF"/>
    <property type="match status" value="1"/>
</dbReference>
<dbReference type="InterPro" id="IPR039353">
    <property type="entry name" value="TF_Adf1"/>
</dbReference>
<evidence type="ECO:0000313" key="3">
    <source>
        <dbReference type="Proteomes" id="UP000050794"/>
    </source>
</evidence>
<dbReference type="GO" id="GO:0005667">
    <property type="term" value="C:transcription regulator complex"/>
    <property type="evidence" value="ECO:0007669"/>
    <property type="project" value="TreeGrafter"/>
</dbReference>
<gene>
    <name evidence="2" type="ORF">TCNE_LOCUS17681</name>
</gene>
<sequence length="202" mass="23615">MNGESRTFTHVSYIDEPLRVRITHFDCVFVQTTSICALGSIRAVDRTMLLVDESTRNSSSDRYMKDRSNFRIAKKKPHLTHPTALPFNDSTAADDGRKMSVDSVFNEYLIREVERNPLIYDYGHENYTNAQMKQQVWEHIADALMASVDAVKVRWKTLRDRYQRERRRLATEKARGRFVHSPFALFHAMHFLNKFIGDAPRM</sequence>
<reference evidence="2 3" key="2">
    <citation type="submission" date="2018-11" db="EMBL/GenBank/DDBJ databases">
        <authorList>
            <consortium name="Pathogen Informatics"/>
        </authorList>
    </citation>
    <scope>NUCLEOTIDE SEQUENCE [LARGE SCALE GENOMIC DNA]</scope>
</reference>
<dbReference type="PROSITE" id="PS51029">
    <property type="entry name" value="MADF"/>
    <property type="match status" value="1"/>
</dbReference>
<reference evidence="4" key="1">
    <citation type="submission" date="2016-06" db="UniProtKB">
        <authorList>
            <consortium name="WormBaseParasite"/>
        </authorList>
    </citation>
    <scope>IDENTIFICATION</scope>
</reference>
<evidence type="ECO:0000259" key="1">
    <source>
        <dbReference type="PROSITE" id="PS51029"/>
    </source>
</evidence>
<evidence type="ECO:0000313" key="4">
    <source>
        <dbReference type="WBParaSite" id="TCNE_0001768201-mRNA-1"/>
    </source>
</evidence>
<protein>
    <submittedName>
        <fullName evidence="4">MADF domain-containing protein</fullName>
    </submittedName>
</protein>
<dbReference type="GO" id="GO:0006357">
    <property type="term" value="P:regulation of transcription by RNA polymerase II"/>
    <property type="evidence" value="ECO:0007669"/>
    <property type="project" value="TreeGrafter"/>
</dbReference>
<dbReference type="InterPro" id="IPR006578">
    <property type="entry name" value="MADF-dom"/>
</dbReference>
<organism evidence="3 4">
    <name type="scientific">Toxocara canis</name>
    <name type="common">Canine roundworm</name>
    <dbReference type="NCBI Taxonomy" id="6265"/>
    <lineage>
        <taxon>Eukaryota</taxon>
        <taxon>Metazoa</taxon>
        <taxon>Ecdysozoa</taxon>
        <taxon>Nematoda</taxon>
        <taxon>Chromadorea</taxon>
        <taxon>Rhabditida</taxon>
        <taxon>Spirurina</taxon>
        <taxon>Ascaridomorpha</taxon>
        <taxon>Ascaridoidea</taxon>
        <taxon>Toxocaridae</taxon>
        <taxon>Toxocara</taxon>
    </lineage>
</organism>
<dbReference type="Proteomes" id="UP000050794">
    <property type="component" value="Unassembled WGS sequence"/>
</dbReference>
<feature type="domain" description="MADF" evidence="1">
    <location>
        <begin position="108"/>
        <end position="197"/>
    </location>
</feature>
<evidence type="ECO:0000313" key="2">
    <source>
        <dbReference type="EMBL" id="VDM49002.1"/>
    </source>
</evidence>
<dbReference type="GO" id="GO:0005634">
    <property type="term" value="C:nucleus"/>
    <property type="evidence" value="ECO:0007669"/>
    <property type="project" value="TreeGrafter"/>
</dbReference>
<proteinExistence type="predicted"/>
<keyword evidence="3" id="KW-1185">Reference proteome</keyword>
<accession>A0A183VAB1</accession>
<dbReference type="WBParaSite" id="TCNE_0001768201-mRNA-1">
    <property type="protein sequence ID" value="TCNE_0001768201-mRNA-1"/>
    <property type="gene ID" value="TCNE_0001768201"/>
</dbReference>
<dbReference type="AlphaFoldDB" id="A0A183VAB1"/>
<dbReference type="PANTHER" id="PTHR12243">
    <property type="entry name" value="MADF DOMAIN TRANSCRIPTION FACTOR"/>
    <property type="match status" value="1"/>
</dbReference>
<dbReference type="PANTHER" id="PTHR12243:SF67">
    <property type="entry name" value="COREPRESSOR OF PANGOLIN, ISOFORM A-RELATED"/>
    <property type="match status" value="1"/>
</dbReference>
<dbReference type="Pfam" id="PF10545">
    <property type="entry name" value="MADF_DNA_bdg"/>
    <property type="match status" value="1"/>
</dbReference>
<dbReference type="EMBL" id="UYWY01024679">
    <property type="protein sequence ID" value="VDM49002.1"/>
    <property type="molecule type" value="Genomic_DNA"/>
</dbReference>